<dbReference type="PIRSF" id="PIRSF006470">
    <property type="entry name" value="DctB"/>
    <property type="match status" value="1"/>
</dbReference>
<dbReference type="InterPro" id="IPR018389">
    <property type="entry name" value="DctP_fam"/>
</dbReference>
<dbReference type="Pfam" id="PF03480">
    <property type="entry name" value="DctP"/>
    <property type="match status" value="1"/>
</dbReference>
<reference evidence="4" key="2">
    <citation type="submission" date="2020-09" db="EMBL/GenBank/DDBJ databases">
        <authorList>
            <person name="Sun Q."/>
            <person name="Zhou Y."/>
        </authorList>
    </citation>
    <scope>NUCLEOTIDE SEQUENCE</scope>
    <source>
        <strain evidence="4">CGMCC 1.12785</strain>
    </source>
</reference>
<keyword evidence="5" id="KW-1185">Reference proteome</keyword>
<evidence type="ECO:0000256" key="2">
    <source>
        <dbReference type="ARBA" id="ARBA00022448"/>
    </source>
</evidence>
<name>A0A8J2XF66_9MICO</name>
<dbReference type="GO" id="GO:0055085">
    <property type="term" value="P:transmembrane transport"/>
    <property type="evidence" value="ECO:0007669"/>
    <property type="project" value="InterPro"/>
</dbReference>
<dbReference type="PANTHER" id="PTHR33376:SF7">
    <property type="entry name" value="C4-DICARBOXYLATE-BINDING PROTEIN DCTB"/>
    <property type="match status" value="1"/>
</dbReference>
<comment type="caution">
    <text evidence="4">The sequence shown here is derived from an EMBL/GenBank/DDBJ whole genome shotgun (WGS) entry which is preliminary data.</text>
</comment>
<dbReference type="PROSITE" id="PS51257">
    <property type="entry name" value="PROKAR_LIPOPROTEIN"/>
    <property type="match status" value="1"/>
</dbReference>
<dbReference type="InterPro" id="IPR004682">
    <property type="entry name" value="TRAP_DctP"/>
</dbReference>
<evidence type="ECO:0000256" key="1">
    <source>
        <dbReference type="ARBA" id="ARBA00009023"/>
    </source>
</evidence>
<evidence type="ECO:0000313" key="5">
    <source>
        <dbReference type="Proteomes" id="UP000616114"/>
    </source>
</evidence>
<dbReference type="EMBL" id="BMFY01000005">
    <property type="protein sequence ID" value="GGA12023.1"/>
    <property type="molecule type" value="Genomic_DNA"/>
</dbReference>
<evidence type="ECO:0000256" key="3">
    <source>
        <dbReference type="ARBA" id="ARBA00022729"/>
    </source>
</evidence>
<gene>
    <name evidence="4" type="primary">yiaO</name>
    <name evidence="4" type="ORF">GCM10011333_13540</name>
</gene>
<keyword evidence="3" id="KW-0732">Signal</keyword>
<comment type="similarity">
    <text evidence="1">Belongs to the bacterial solute-binding protein 7 family.</text>
</comment>
<dbReference type="NCBIfam" id="NF037995">
    <property type="entry name" value="TRAP_S1"/>
    <property type="match status" value="1"/>
</dbReference>
<protein>
    <submittedName>
        <fullName evidence="4">Transporter</fullName>
    </submittedName>
</protein>
<dbReference type="PANTHER" id="PTHR33376">
    <property type="match status" value="1"/>
</dbReference>
<sequence>MASVAQRGARPSRRSVLSALGIGAGFMTLSGCGALGADGAEFSITAGHATSTDHFHHRSFLKFKELVEERSSGRIAVSVYPNEVFGGDRELIEAVQLGNLELAAPSSSPLAAFAPEMNVWDLPYLFDDRDHAYRVLDGEYGTRLLDDLTRFRIKGLGYWENGFRNLTTSGRTIESPEDLRGLSLRTLENAVQMRAWNATGANPTPMAFGEVYIGLQQGTIDAQENPLPLIESQRFYEVQRELVISEHVYTPTPLILSSTFFDQLPADLQDVVEQAGADSVTYCREQAVVDNERARETIEAAGVNVSELDEETRGELGALMQEAAEPFVRSIVGDASVDELLETVEAER</sequence>
<dbReference type="GO" id="GO:0030288">
    <property type="term" value="C:outer membrane-bounded periplasmic space"/>
    <property type="evidence" value="ECO:0007669"/>
    <property type="project" value="InterPro"/>
</dbReference>
<dbReference type="InterPro" id="IPR038404">
    <property type="entry name" value="TRAP_DctP_sf"/>
</dbReference>
<dbReference type="NCBIfam" id="TIGR00787">
    <property type="entry name" value="dctP"/>
    <property type="match status" value="1"/>
</dbReference>
<keyword evidence="2" id="KW-0813">Transport</keyword>
<dbReference type="Gene3D" id="3.40.190.170">
    <property type="entry name" value="Bacterial extracellular solute-binding protein, family 7"/>
    <property type="match status" value="1"/>
</dbReference>
<reference evidence="4" key="1">
    <citation type="journal article" date="2014" name="Int. J. Syst. Evol. Microbiol.">
        <title>Complete genome sequence of Corynebacterium casei LMG S-19264T (=DSM 44701T), isolated from a smear-ripened cheese.</title>
        <authorList>
            <consortium name="US DOE Joint Genome Institute (JGI-PGF)"/>
            <person name="Walter F."/>
            <person name="Albersmeier A."/>
            <person name="Kalinowski J."/>
            <person name="Ruckert C."/>
        </authorList>
    </citation>
    <scope>NUCLEOTIDE SEQUENCE</scope>
    <source>
        <strain evidence="4">CGMCC 1.12785</strain>
    </source>
</reference>
<dbReference type="AlphaFoldDB" id="A0A8J2XF66"/>
<dbReference type="Proteomes" id="UP000616114">
    <property type="component" value="Unassembled WGS sequence"/>
</dbReference>
<evidence type="ECO:0000313" key="4">
    <source>
        <dbReference type="EMBL" id="GGA12023.1"/>
    </source>
</evidence>
<proteinExistence type="inferred from homology"/>
<accession>A0A8J2XF66</accession>
<dbReference type="CDD" id="cd13603">
    <property type="entry name" value="PBP2_TRAP_Siap_TeaA_like"/>
    <property type="match status" value="1"/>
</dbReference>
<organism evidence="4 5">
    <name type="scientific">Sediminivirga luteola</name>
    <dbReference type="NCBI Taxonomy" id="1774748"/>
    <lineage>
        <taxon>Bacteria</taxon>
        <taxon>Bacillati</taxon>
        <taxon>Actinomycetota</taxon>
        <taxon>Actinomycetes</taxon>
        <taxon>Micrococcales</taxon>
        <taxon>Brevibacteriaceae</taxon>
        <taxon>Sediminivirga</taxon>
    </lineage>
</organism>